<name>A0AAD8C5A4_BIOPF</name>
<reference evidence="2" key="2">
    <citation type="submission" date="2023-04" db="EMBL/GenBank/DDBJ databases">
        <authorList>
            <person name="Bu L."/>
            <person name="Lu L."/>
            <person name="Laidemitt M.R."/>
            <person name="Zhang S.M."/>
            <person name="Mutuku M."/>
            <person name="Mkoji G."/>
            <person name="Steinauer M."/>
            <person name="Loker E.S."/>
        </authorList>
    </citation>
    <scope>NUCLEOTIDE SEQUENCE</scope>
    <source>
        <strain evidence="2">KasaAsao</strain>
        <tissue evidence="2">Whole Snail</tissue>
    </source>
</reference>
<evidence type="ECO:0000313" key="2">
    <source>
        <dbReference type="EMBL" id="KAK0065700.1"/>
    </source>
</evidence>
<protein>
    <submittedName>
        <fullName evidence="2">Uncharacterized protein</fullName>
    </submittedName>
</protein>
<accession>A0AAD8C5A4</accession>
<dbReference type="EMBL" id="JASAOG010000013">
    <property type="protein sequence ID" value="KAK0065700.1"/>
    <property type="molecule type" value="Genomic_DNA"/>
</dbReference>
<dbReference type="Proteomes" id="UP001233172">
    <property type="component" value="Unassembled WGS sequence"/>
</dbReference>
<feature type="compositionally biased region" description="Low complexity" evidence="1">
    <location>
        <begin position="42"/>
        <end position="84"/>
    </location>
</feature>
<evidence type="ECO:0000313" key="3">
    <source>
        <dbReference type="Proteomes" id="UP001233172"/>
    </source>
</evidence>
<keyword evidence="3" id="KW-1185">Reference proteome</keyword>
<organism evidence="2 3">
    <name type="scientific">Biomphalaria pfeifferi</name>
    <name type="common">Bloodfluke planorb</name>
    <name type="synonym">Freshwater snail</name>
    <dbReference type="NCBI Taxonomy" id="112525"/>
    <lineage>
        <taxon>Eukaryota</taxon>
        <taxon>Metazoa</taxon>
        <taxon>Spiralia</taxon>
        <taxon>Lophotrochozoa</taxon>
        <taxon>Mollusca</taxon>
        <taxon>Gastropoda</taxon>
        <taxon>Heterobranchia</taxon>
        <taxon>Euthyneura</taxon>
        <taxon>Panpulmonata</taxon>
        <taxon>Hygrophila</taxon>
        <taxon>Lymnaeoidea</taxon>
        <taxon>Planorbidae</taxon>
        <taxon>Biomphalaria</taxon>
    </lineage>
</organism>
<evidence type="ECO:0000256" key="1">
    <source>
        <dbReference type="SAM" id="MobiDB-lite"/>
    </source>
</evidence>
<dbReference type="AlphaFoldDB" id="A0AAD8C5A4"/>
<proteinExistence type="predicted"/>
<gene>
    <name evidence="2" type="ORF">Bpfe_005133</name>
</gene>
<reference evidence="2" key="1">
    <citation type="journal article" date="2023" name="PLoS Negl. Trop. Dis.">
        <title>A genome sequence for Biomphalaria pfeifferi, the major vector snail for the human-infecting parasite Schistosoma mansoni.</title>
        <authorList>
            <person name="Bu L."/>
            <person name="Lu L."/>
            <person name="Laidemitt M.R."/>
            <person name="Zhang S.M."/>
            <person name="Mutuku M."/>
            <person name="Mkoji G."/>
            <person name="Steinauer M."/>
            <person name="Loker E.S."/>
        </authorList>
    </citation>
    <scope>NUCLEOTIDE SEQUENCE</scope>
    <source>
        <strain evidence="2">KasaAsao</strain>
    </source>
</reference>
<feature type="region of interest" description="Disordered" evidence="1">
    <location>
        <begin position="1"/>
        <end position="89"/>
    </location>
</feature>
<feature type="compositionally biased region" description="Acidic residues" evidence="1">
    <location>
        <begin position="22"/>
        <end position="31"/>
    </location>
</feature>
<comment type="caution">
    <text evidence="2">The sequence shown here is derived from an EMBL/GenBank/DDBJ whole genome shotgun (WGS) entry which is preliminary data.</text>
</comment>
<sequence length="134" mass="14910">MFITPRPIYNKDSDMDPQLIFDDTDSDDDYEPPTRPPPPLVKKTASCSSTKGKGKCSRSTSLQSVDTSTTTRSSTSNSSVTCDSADPEWDHVTSGTTEYNFRFHPLKMPGVCPDLLLIDQSSPLDFLMQFMMTK</sequence>